<feature type="coiled-coil region" evidence="1">
    <location>
        <begin position="585"/>
        <end position="656"/>
    </location>
</feature>
<feature type="region of interest" description="Disordered" evidence="2">
    <location>
        <begin position="430"/>
        <end position="449"/>
    </location>
</feature>
<feature type="compositionally biased region" description="Polar residues" evidence="2">
    <location>
        <begin position="510"/>
        <end position="527"/>
    </location>
</feature>
<feature type="region of interest" description="Disordered" evidence="2">
    <location>
        <begin position="540"/>
        <end position="568"/>
    </location>
</feature>
<feature type="region of interest" description="Disordered" evidence="2">
    <location>
        <begin position="114"/>
        <end position="172"/>
    </location>
</feature>
<gene>
    <name evidence="3" type="ORF">TTEB3V08_LOCUS6554</name>
</gene>
<accession>A0A7R9NWH7</accession>
<keyword evidence="1" id="KW-0175">Coiled coil</keyword>
<feature type="compositionally biased region" description="Polar residues" evidence="2">
    <location>
        <begin position="149"/>
        <end position="167"/>
    </location>
</feature>
<evidence type="ECO:0000256" key="1">
    <source>
        <dbReference type="SAM" id="Coils"/>
    </source>
</evidence>
<feature type="region of interest" description="Disordered" evidence="2">
    <location>
        <begin position="215"/>
        <end position="256"/>
    </location>
</feature>
<feature type="compositionally biased region" description="Polar residues" evidence="2">
    <location>
        <begin position="222"/>
        <end position="234"/>
    </location>
</feature>
<evidence type="ECO:0000313" key="3">
    <source>
        <dbReference type="EMBL" id="CAD7458578.1"/>
    </source>
</evidence>
<dbReference type="AlphaFoldDB" id="A0A7R9NWH7"/>
<sequence>MAENGCCLTVHNQQTVLAQNGAKRVHLQSSEHTESVTIAGSVNALDTTIPPMIMLRSSTGGYTHQPPLKLLAGYGLGFKATGLLPLNTEAIPETAFAPSILTEAPVRLVPEATDKENTLPFNSPKPPTSRSLQETSDPRNRTPGKKSLDSSASTSAANVQLDQTPVTHTERSYKHMVYSSDSDDDVPLSQLKETTPFHQLMPTTIKTTEKTPTIREKKSHELQTNVQPPEQNVGSRDFLQMDLPPSQDLEDISHSLVPPPLNSRSYSFNPSSPHLALLLLKSLLPSPCALAPPVPPVLTSRSYSSGPSSPHFVLLQSHFLSPSALASTVPLSLTSRSYSLSPPSPHLALLLLQSLLPSPHSLASKRLLPSLHALALPVSPSLCLLSFSSSPSSRSCSTSASFPLLALFFLQFLLPSLSYSTPPLLRERNVKRSKQVSDPNPGPSSSQTCVVNESTELIVVKEEHMSFDIDDMSNYNMTFVDVNQHESILAETSETPGTSRAESLFDERMSQQSLVSPSGQELETNGRQLQSAQLAEYALDPNSLTSSSQNISSKRKKSEGNGKRGYLTSCETSKTETDIRLHMVKLEVEQMREEHVTKMANLQRKMDIQLDQMKKEHESNMTNLQRKMNIQLDQMKKEHELNMANLQTKMDIQHEAKMKEHEIKMIELTGKTDQIRLKNEEIKKKMELDGTISELTVKKLREKINAIIMKREQVSQVHEVTVQALKQKLNNSYLENQILKMKQDALEK</sequence>
<evidence type="ECO:0000256" key="2">
    <source>
        <dbReference type="SAM" id="MobiDB-lite"/>
    </source>
</evidence>
<feature type="compositionally biased region" description="Polar residues" evidence="2">
    <location>
        <begin position="490"/>
        <end position="501"/>
    </location>
</feature>
<protein>
    <submittedName>
        <fullName evidence="3">Uncharacterized protein</fullName>
    </submittedName>
</protein>
<dbReference type="EMBL" id="OE002361">
    <property type="protein sequence ID" value="CAD7458578.1"/>
    <property type="molecule type" value="Genomic_DNA"/>
</dbReference>
<organism evidence="3">
    <name type="scientific">Timema tahoe</name>
    <dbReference type="NCBI Taxonomy" id="61484"/>
    <lineage>
        <taxon>Eukaryota</taxon>
        <taxon>Metazoa</taxon>
        <taxon>Ecdysozoa</taxon>
        <taxon>Arthropoda</taxon>
        <taxon>Hexapoda</taxon>
        <taxon>Insecta</taxon>
        <taxon>Pterygota</taxon>
        <taxon>Neoptera</taxon>
        <taxon>Polyneoptera</taxon>
        <taxon>Phasmatodea</taxon>
        <taxon>Timematodea</taxon>
        <taxon>Timematoidea</taxon>
        <taxon>Timematidae</taxon>
        <taxon>Timema</taxon>
    </lineage>
</organism>
<proteinExistence type="predicted"/>
<feature type="compositionally biased region" description="Low complexity" evidence="2">
    <location>
        <begin position="543"/>
        <end position="552"/>
    </location>
</feature>
<feature type="region of interest" description="Disordered" evidence="2">
    <location>
        <begin position="490"/>
        <end position="527"/>
    </location>
</feature>
<name>A0A7R9NWH7_9NEOP</name>
<reference evidence="3" key="1">
    <citation type="submission" date="2020-11" db="EMBL/GenBank/DDBJ databases">
        <authorList>
            <person name="Tran Van P."/>
        </authorList>
    </citation>
    <scope>NUCLEOTIDE SEQUENCE</scope>
</reference>